<evidence type="ECO:0000313" key="4">
    <source>
        <dbReference type="EMBL" id="PKF69945.1"/>
    </source>
</evidence>
<comment type="similarity">
    <text evidence="2">Belongs to the bacterial solute-binding protein SsuA/TauA family.</text>
</comment>
<comment type="caution">
    <text evidence="4">The sequence shown here is derived from an EMBL/GenBank/DDBJ whole genome shotgun (WGS) entry which is preliminary data.</text>
</comment>
<accession>A0A2I0CLA9</accession>
<dbReference type="PANTHER" id="PTHR30024:SF47">
    <property type="entry name" value="TAURINE-BINDING PERIPLASMIC PROTEIN"/>
    <property type="match status" value="1"/>
</dbReference>
<organism evidence="4 5">
    <name type="scientific">Pseudomonas fluvialis</name>
    <dbReference type="NCBI Taxonomy" id="1793966"/>
    <lineage>
        <taxon>Bacteria</taxon>
        <taxon>Pseudomonadati</taxon>
        <taxon>Pseudomonadota</taxon>
        <taxon>Gammaproteobacteria</taxon>
        <taxon>Pseudomonadales</taxon>
        <taxon>Pseudomonadaceae</taxon>
        <taxon>Pseudomonas</taxon>
    </lineage>
</organism>
<dbReference type="Proteomes" id="UP000242861">
    <property type="component" value="Unassembled WGS sequence"/>
</dbReference>
<gene>
    <name evidence="4" type="ORF">CW360_15670</name>
</gene>
<sequence length="310" mass="34890">MRRCLLLLCCLALLACQGEQDELRLGSNRWLGYAPFYLADDLNWLESSRIRLVEYPSATGVLRGVRNGLLDGGLLTLDEAFKLQSEGHDLELLLVADISLGADALYARAPLRNLADLRNRRIGVENTALGAFILSRVLELAELRRDQVRIVDLPVHEHVSAMAAGRIDAVISFASQGPALQALGARRIFDSRELPYEIIDVLVVRRDRVSPARRKALQALWYDSLRIWRENPQNSEERLQRRLGLDAAGLQLTREGLLLGDAALNRQWLEQGQLRDNLQQLHDYLLRIGLLRKPGNPDALLPQCREDAPC</sequence>
<evidence type="ECO:0000256" key="3">
    <source>
        <dbReference type="ARBA" id="ARBA00022729"/>
    </source>
</evidence>
<name>A0A2I0CLA9_9PSED</name>
<comment type="subcellular location">
    <subcellularLocation>
        <location evidence="1">Periplasm</location>
    </subcellularLocation>
</comment>
<reference evidence="5" key="1">
    <citation type="submission" date="2017-12" db="EMBL/GenBank/DDBJ databases">
        <authorList>
            <person name="Yu X.-Y."/>
        </authorList>
    </citation>
    <scope>NUCLEOTIDE SEQUENCE [LARGE SCALE GENOMIC DNA]</scope>
    <source>
        <strain evidence="5">ZYSR67-Z</strain>
    </source>
</reference>
<protein>
    <submittedName>
        <fullName evidence="4">Nitrate ABC transporter substrate-binding protein</fullName>
    </submittedName>
</protein>
<dbReference type="Pfam" id="PF13379">
    <property type="entry name" value="NMT1_2"/>
    <property type="match status" value="1"/>
</dbReference>
<evidence type="ECO:0000313" key="5">
    <source>
        <dbReference type="Proteomes" id="UP000242861"/>
    </source>
</evidence>
<keyword evidence="3" id="KW-0732">Signal</keyword>
<proteinExistence type="inferred from homology"/>
<dbReference type="EMBL" id="PIYS01000032">
    <property type="protein sequence ID" value="PKF69945.1"/>
    <property type="molecule type" value="Genomic_DNA"/>
</dbReference>
<evidence type="ECO:0000256" key="1">
    <source>
        <dbReference type="ARBA" id="ARBA00004418"/>
    </source>
</evidence>
<dbReference type="PROSITE" id="PS51257">
    <property type="entry name" value="PROKAR_LIPOPROTEIN"/>
    <property type="match status" value="1"/>
</dbReference>
<dbReference type="PANTHER" id="PTHR30024">
    <property type="entry name" value="ALIPHATIC SULFONATES-BINDING PROTEIN-RELATED"/>
    <property type="match status" value="1"/>
</dbReference>
<evidence type="ECO:0000256" key="2">
    <source>
        <dbReference type="ARBA" id="ARBA00010742"/>
    </source>
</evidence>
<dbReference type="GO" id="GO:0042597">
    <property type="term" value="C:periplasmic space"/>
    <property type="evidence" value="ECO:0007669"/>
    <property type="project" value="UniProtKB-SubCell"/>
</dbReference>
<dbReference type="Gene3D" id="3.40.190.10">
    <property type="entry name" value="Periplasmic binding protein-like II"/>
    <property type="match status" value="2"/>
</dbReference>
<dbReference type="RefSeq" id="WP_101194331.1">
    <property type="nucleotide sequence ID" value="NZ_JAYRKZ010000038.1"/>
</dbReference>
<dbReference type="AlphaFoldDB" id="A0A2I0CLA9"/>
<dbReference type="SUPFAM" id="SSF53850">
    <property type="entry name" value="Periplasmic binding protein-like II"/>
    <property type="match status" value="1"/>
</dbReference>